<evidence type="ECO:0000313" key="3">
    <source>
        <dbReference type="EMBL" id="CUH83135.1"/>
    </source>
</evidence>
<feature type="region of interest" description="Disordered" evidence="1">
    <location>
        <begin position="1"/>
        <end position="21"/>
    </location>
</feature>
<evidence type="ECO:0000259" key="2">
    <source>
        <dbReference type="Pfam" id="PF20057"/>
    </source>
</evidence>
<evidence type="ECO:0000256" key="1">
    <source>
        <dbReference type="SAM" id="MobiDB-lite"/>
    </source>
</evidence>
<dbReference type="STRING" id="340021.TM5383_00318"/>
<dbReference type="RefSeq" id="WP_058317301.1">
    <property type="nucleotide sequence ID" value="NZ_CYSF01000002.1"/>
</dbReference>
<organism evidence="3 4">
    <name type="scientific">Thalassovita mediterranea</name>
    <dbReference type="NCBI Taxonomy" id="340021"/>
    <lineage>
        <taxon>Bacteria</taxon>
        <taxon>Pseudomonadati</taxon>
        <taxon>Pseudomonadota</taxon>
        <taxon>Alphaproteobacteria</taxon>
        <taxon>Rhodobacterales</taxon>
        <taxon>Roseobacteraceae</taxon>
        <taxon>Thalassovita</taxon>
    </lineage>
</organism>
<dbReference type="EMBL" id="CYSF01000002">
    <property type="protein sequence ID" value="CUH83135.1"/>
    <property type="molecule type" value="Genomic_DNA"/>
</dbReference>
<dbReference type="Pfam" id="PF20057">
    <property type="entry name" value="DUF6456"/>
    <property type="match status" value="1"/>
</dbReference>
<evidence type="ECO:0000313" key="4">
    <source>
        <dbReference type="Proteomes" id="UP000051681"/>
    </source>
</evidence>
<keyword evidence="4" id="KW-1185">Reference proteome</keyword>
<feature type="compositionally biased region" description="Polar residues" evidence="1">
    <location>
        <begin position="1"/>
        <end position="18"/>
    </location>
</feature>
<name>A0A0P1GLE0_9RHOB</name>
<feature type="domain" description="DUF6456" evidence="2">
    <location>
        <begin position="240"/>
        <end position="368"/>
    </location>
</feature>
<dbReference type="Proteomes" id="UP000051681">
    <property type="component" value="Unassembled WGS sequence"/>
</dbReference>
<proteinExistence type="predicted"/>
<accession>A0A0P1GLE0</accession>
<reference evidence="3 4" key="1">
    <citation type="submission" date="2015-09" db="EMBL/GenBank/DDBJ databases">
        <authorList>
            <consortium name="Swine Surveillance"/>
        </authorList>
    </citation>
    <scope>NUCLEOTIDE SEQUENCE [LARGE SCALE GENOMIC DNA]</scope>
    <source>
        <strain evidence="3 4">CECT 8383</strain>
    </source>
</reference>
<sequence length="379" mass="41290">MQTMVQETVNTNAQTAAQSRAPARHCRQDAAEADACAFPDWVPSAARLYLAHVEHGQPMRRLARLSGCHASTVMRQIRKLETQRDDVLVDLALQRLGTHHSFKEEAVMRPSSTNENTAPEGQAVFAKSRLLLTGLAQKGHVLAVAADMEKAVLVDASGGRKTVVDRALAEALALHGWIECAQPGRVSRYTLSAEGRRQLTLRSATQPAGFAEAQASFHTMVPLQPMRPQPMSPFQGAGDRLASTDTPLALLARRRDKSGQLFLHPSFAAAGERLREDFELAALRPEDEALWNPLFGGSVQPHAQPAIAAARQRISYALEVLGPGLADVVLRCCCYLEGLEAAERQMGWSARSAKIVLRIALQRLHLHYIDLGDEGALIG</sequence>
<gene>
    <name evidence="3" type="ORF">TM5383_00318</name>
</gene>
<protein>
    <recommendedName>
        <fullName evidence="2">DUF6456 domain-containing protein</fullName>
    </recommendedName>
</protein>
<dbReference type="InterPro" id="IPR045599">
    <property type="entry name" value="DUF6456"/>
</dbReference>
<dbReference type="AlphaFoldDB" id="A0A0P1GLE0"/>